<accession>A0AAV7L0H3</accession>
<dbReference type="EMBL" id="JANPWB010000016">
    <property type="protein sequence ID" value="KAJ1081988.1"/>
    <property type="molecule type" value="Genomic_DNA"/>
</dbReference>
<protein>
    <submittedName>
        <fullName evidence="2">Uncharacterized protein</fullName>
    </submittedName>
</protein>
<gene>
    <name evidence="2" type="ORF">NDU88_002160</name>
</gene>
<dbReference type="AlphaFoldDB" id="A0AAV7L0H3"/>
<feature type="coiled-coil region" evidence="1">
    <location>
        <begin position="1"/>
        <end position="28"/>
    </location>
</feature>
<comment type="caution">
    <text evidence="2">The sequence shown here is derived from an EMBL/GenBank/DDBJ whole genome shotgun (WGS) entry which is preliminary data.</text>
</comment>
<proteinExistence type="predicted"/>
<dbReference type="Proteomes" id="UP001066276">
    <property type="component" value="Chromosome 12"/>
</dbReference>
<organism evidence="2 3">
    <name type="scientific">Pleurodeles waltl</name>
    <name type="common">Iberian ribbed newt</name>
    <dbReference type="NCBI Taxonomy" id="8319"/>
    <lineage>
        <taxon>Eukaryota</taxon>
        <taxon>Metazoa</taxon>
        <taxon>Chordata</taxon>
        <taxon>Craniata</taxon>
        <taxon>Vertebrata</taxon>
        <taxon>Euteleostomi</taxon>
        <taxon>Amphibia</taxon>
        <taxon>Batrachia</taxon>
        <taxon>Caudata</taxon>
        <taxon>Salamandroidea</taxon>
        <taxon>Salamandridae</taxon>
        <taxon>Pleurodelinae</taxon>
        <taxon>Pleurodeles</taxon>
    </lineage>
</organism>
<name>A0AAV7L0H3_PLEWA</name>
<evidence type="ECO:0000313" key="2">
    <source>
        <dbReference type="EMBL" id="KAJ1081988.1"/>
    </source>
</evidence>
<keyword evidence="1" id="KW-0175">Coiled coil</keyword>
<evidence type="ECO:0000313" key="3">
    <source>
        <dbReference type="Proteomes" id="UP001066276"/>
    </source>
</evidence>
<keyword evidence="3" id="KW-1185">Reference proteome</keyword>
<sequence>METAREIVSLLVKEIEEVEEKLKQTTALEEAKTKLGEVSYWWVPVVIEGNDGTDHSLLLKWCLCTEWFLPRLPPGPGSIVRPTPGLAYAGERAGWDPFHPAVYWACVPSNYQHYRHEVKGGEMHASLPGAATLTTL</sequence>
<evidence type="ECO:0000256" key="1">
    <source>
        <dbReference type="SAM" id="Coils"/>
    </source>
</evidence>
<reference evidence="2" key="1">
    <citation type="journal article" date="2022" name="bioRxiv">
        <title>Sequencing and chromosome-scale assembly of the giantPleurodeles waltlgenome.</title>
        <authorList>
            <person name="Brown T."/>
            <person name="Elewa A."/>
            <person name="Iarovenko S."/>
            <person name="Subramanian E."/>
            <person name="Araus A.J."/>
            <person name="Petzold A."/>
            <person name="Susuki M."/>
            <person name="Suzuki K.-i.T."/>
            <person name="Hayashi T."/>
            <person name="Toyoda A."/>
            <person name="Oliveira C."/>
            <person name="Osipova E."/>
            <person name="Leigh N.D."/>
            <person name="Simon A."/>
            <person name="Yun M.H."/>
        </authorList>
    </citation>
    <scope>NUCLEOTIDE SEQUENCE</scope>
    <source>
        <strain evidence="2">20211129_DDA</strain>
        <tissue evidence="2">Liver</tissue>
    </source>
</reference>